<evidence type="ECO:0000313" key="3">
    <source>
        <dbReference type="Proteomes" id="UP000324748"/>
    </source>
</evidence>
<name>A0A5B0RU69_PUCGR</name>
<protein>
    <submittedName>
        <fullName evidence="2">Uncharacterized protein</fullName>
    </submittedName>
</protein>
<evidence type="ECO:0000313" key="1">
    <source>
        <dbReference type="EMBL" id="KAA1111722.1"/>
    </source>
</evidence>
<evidence type="ECO:0000313" key="2">
    <source>
        <dbReference type="EMBL" id="KAA1129461.1"/>
    </source>
</evidence>
<dbReference type="Proteomes" id="UP000324748">
    <property type="component" value="Unassembled WGS sequence"/>
</dbReference>
<dbReference type="OrthoDB" id="10268326at2759"/>
<proteinExistence type="predicted"/>
<evidence type="ECO:0000313" key="4">
    <source>
        <dbReference type="Proteomes" id="UP000325313"/>
    </source>
</evidence>
<dbReference type="EMBL" id="VSWC01000016">
    <property type="protein sequence ID" value="KAA1111722.1"/>
    <property type="molecule type" value="Genomic_DNA"/>
</dbReference>
<dbReference type="EMBL" id="VDEP01000136">
    <property type="protein sequence ID" value="KAA1129461.1"/>
    <property type="molecule type" value="Genomic_DNA"/>
</dbReference>
<reference evidence="3 4" key="1">
    <citation type="submission" date="2019-05" db="EMBL/GenBank/DDBJ databases">
        <title>Emergence of the Ug99 lineage of the wheat stem rust pathogen through somatic hybridization.</title>
        <authorList>
            <person name="Li F."/>
            <person name="Upadhyaya N.M."/>
            <person name="Sperschneider J."/>
            <person name="Matny O."/>
            <person name="Nguyen-Phuc H."/>
            <person name="Mago R."/>
            <person name="Raley C."/>
            <person name="Miller M.E."/>
            <person name="Silverstein K.A.T."/>
            <person name="Henningsen E."/>
            <person name="Hirsch C.D."/>
            <person name="Visser B."/>
            <person name="Pretorius Z.A."/>
            <person name="Steffenson B.J."/>
            <person name="Schwessinger B."/>
            <person name="Dodds P.N."/>
            <person name="Figueroa M."/>
        </authorList>
    </citation>
    <scope>NUCLEOTIDE SEQUENCE [LARGE SCALE GENOMIC DNA]</scope>
    <source>
        <strain evidence="1">21-0</strain>
        <strain evidence="2 4">Ug99</strain>
    </source>
</reference>
<dbReference type="AlphaFoldDB" id="A0A5B0RU69"/>
<accession>A0A5B0RU69</accession>
<sequence>MADDVKVAETCNKAKSNGQAATHLVCQSSVAGYFTPKKDFCPDGDTSHCCIESAESPKFNPASCTKPDGHL</sequence>
<dbReference type="Proteomes" id="UP000325313">
    <property type="component" value="Unassembled WGS sequence"/>
</dbReference>
<gene>
    <name evidence="1" type="ORF">PGT21_009664</name>
    <name evidence="2" type="ORF">PGTUg99_008722</name>
</gene>
<keyword evidence="3" id="KW-1185">Reference proteome</keyword>
<organism evidence="2 4">
    <name type="scientific">Puccinia graminis f. sp. tritici</name>
    <dbReference type="NCBI Taxonomy" id="56615"/>
    <lineage>
        <taxon>Eukaryota</taxon>
        <taxon>Fungi</taxon>
        <taxon>Dikarya</taxon>
        <taxon>Basidiomycota</taxon>
        <taxon>Pucciniomycotina</taxon>
        <taxon>Pucciniomycetes</taxon>
        <taxon>Pucciniales</taxon>
        <taxon>Pucciniaceae</taxon>
        <taxon>Puccinia</taxon>
    </lineage>
</organism>
<comment type="caution">
    <text evidence="2">The sequence shown here is derived from an EMBL/GenBank/DDBJ whole genome shotgun (WGS) entry which is preliminary data.</text>
</comment>